<reference evidence="1 2" key="1">
    <citation type="submission" date="2024-09" db="EMBL/GenBank/DDBJ databases">
        <authorList>
            <person name="Sun Q."/>
            <person name="Mori K."/>
        </authorList>
    </citation>
    <scope>NUCLEOTIDE SEQUENCE [LARGE SCALE GENOMIC DNA]</scope>
    <source>
        <strain evidence="1 2">TBRC 0563</strain>
    </source>
</reference>
<evidence type="ECO:0000313" key="1">
    <source>
        <dbReference type="EMBL" id="MFB9835889.1"/>
    </source>
</evidence>
<name>A0ABV5YLE6_9ACTN</name>
<accession>A0ABV5YLE6</accession>
<keyword evidence="2" id="KW-1185">Reference proteome</keyword>
<dbReference type="Proteomes" id="UP001589627">
    <property type="component" value="Unassembled WGS sequence"/>
</dbReference>
<protein>
    <recommendedName>
        <fullName evidence="3">WXG100 family type VII secretion target</fullName>
    </recommendedName>
</protein>
<dbReference type="EMBL" id="JBHLZP010000234">
    <property type="protein sequence ID" value="MFB9835889.1"/>
    <property type="molecule type" value="Genomic_DNA"/>
</dbReference>
<evidence type="ECO:0008006" key="3">
    <source>
        <dbReference type="Google" id="ProtNLM"/>
    </source>
</evidence>
<proteinExistence type="predicted"/>
<sequence>MAATSEYVEVDPERIATAAAGIDDAGARLSAALLELIETLNRSGAPWGDDDLGRAFFDGAPDSMGFRAARDELLDGTAQLALALRGHAVKAVRMARAWAGAESGDYPWFRLHATGGDSATDALRQVAGPETDTIVGKDPPPAWYLEIEPLLEELVAGCRRPAGDAAGMESVAQAFDRMADAIDEVTGAADQHARRISTDNAGRDIEAFNESFTRLSRNGGGYLTDAAAAHRGLAGYCRYMKAEVNAAETQFATSIAYLFALWAIVRLLAATPEGPIYVVTALTETRTVGLRLLTLLRGAEARAAAAGVSYLGGLDLVRQLTRLGYGLQDGLDLAALGKAAGMGAFAGGASGAVYRLLSRAAANGGTLAGLLTDTVPGRLVTHTGVGGTVNLATDVAGNAIDHDG</sequence>
<comment type="caution">
    <text evidence="1">The sequence shown here is derived from an EMBL/GenBank/DDBJ whole genome shotgun (WGS) entry which is preliminary data.</text>
</comment>
<gene>
    <name evidence="1" type="ORF">ACFFNX_27275</name>
</gene>
<evidence type="ECO:0000313" key="2">
    <source>
        <dbReference type="Proteomes" id="UP001589627"/>
    </source>
</evidence>
<organism evidence="1 2">
    <name type="scientific">Actinoallomurus acaciae</name>
    <dbReference type="NCBI Taxonomy" id="502577"/>
    <lineage>
        <taxon>Bacteria</taxon>
        <taxon>Bacillati</taxon>
        <taxon>Actinomycetota</taxon>
        <taxon>Actinomycetes</taxon>
        <taxon>Streptosporangiales</taxon>
        <taxon>Thermomonosporaceae</taxon>
        <taxon>Actinoallomurus</taxon>
    </lineage>
</organism>
<dbReference type="RefSeq" id="WP_378208237.1">
    <property type="nucleotide sequence ID" value="NZ_JBHLZP010000234.1"/>
</dbReference>
<feature type="non-terminal residue" evidence="1">
    <location>
        <position position="404"/>
    </location>
</feature>